<dbReference type="EMBL" id="BDGG01000020">
    <property type="protein sequence ID" value="GAV09098.1"/>
    <property type="molecule type" value="Genomic_DNA"/>
</dbReference>
<evidence type="ECO:0000313" key="1">
    <source>
        <dbReference type="EMBL" id="GAV09098.1"/>
    </source>
</evidence>
<dbReference type="Proteomes" id="UP000186922">
    <property type="component" value="Unassembled WGS sequence"/>
</dbReference>
<keyword evidence="2" id="KW-1185">Reference proteome</keyword>
<sequence>MNYVIFLVQIDKNVFFIRALNFWRVIRQKRPCQTGRPKLREYACSGRRKIFKALSQITKTSEYSPIVTFLTEICFAGSRNVQTVMPIPRR</sequence>
<comment type="caution">
    <text evidence="1">The sequence shown here is derived from an EMBL/GenBank/DDBJ whole genome shotgun (WGS) entry which is preliminary data.</text>
</comment>
<reference evidence="1 2" key="1">
    <citation type="journal article" date="2016" name="Nat. Commun.">
        <title>Extremotolerant tardigrade genome and improved radiotolerance of human cultured cells by tardigrade-unique protein.</title>
        <authorList>
            <person name="Hashimoto T."/>
            <person name="Horikawa D.D."/>
            <person name="Saito Y."/>
            <person name="Kuwahara H."/>
            <person name="Kozuka-Hata H."/>
            <person name="Shin-I T."/>
            <person name="Minakuchi Y."/>
            <person name="Ohishi K."/>
            <person name="Motoyama A."/>
            <person name="Aizu T."/>
            <person name="Enomoto A."/>
            <person name="Kondo K."/>
            <person name="Tanaka S."/>
            <person name="Hara Y."/>
            <person name="Koshikawa S."/>
            <person name="Sagara H."/>
            <person name="Miura T."/>
            <person name="Yokobori S."/>
            <person name="Miyagawa K."/>
            <person name="Suzuki Y."/>
            <person name="Kubo T."/>
            <person name="Oyama M."/>
            <person name="Kohara Y."/>
            <person name="Fujiyama A."/>
            <person name="Arakawa K."/>
            <person name="Katayama T."/>
            <person name="Toyoda A."/>
            <person name="Kunieda T."/>
        </authorList>
    </citation>
    <scope>NUCLEOTIDE SEQUENCE [LARGE SCALE GENOMIC DNA]</scope>
    <source>
        <strain evidence="1 2">YOKOZUNA-1</strain>
    </source>
</reference>
<dbReference type="AlphaFoldDB" id="A0A1D1W9S7"/>
<gene>
    <name evidence="1" type="primary">RvY_18695-1</name>
    <name evidence="1" type="synonym">RvY_18695.1</name>
    <name evidence="1" type="ORF">RvY_18695</name>
</gene>
<proteinExistence type="predicted"/>
<feature type="non-terminal residue" evidence="1">
    <location>
        <position position="90"/>
    </location>
</feature>
<name>A0A1D1W9S7_RAMVA</name>
<organism evidence="1 2">
    <name type="scientific">Ramazzottius varieornatus</name>
    <name type="common">Water bear</name>
    <name type="synonym">Tardigrade</name>
    <dbReference type="NCBI Taxonomy" id="947166"/>
    <lineage>
        <taxon>Eukaryota</taxon>
        <taxon>Metazoa</taxon>
        <taxon>Ecdysozoa</taxon>
        <taxon>Tardigrada</taxon>
        <taxon>Eutardigrada</taxon>
        <taxon>Parachela</taxon>
        <taxon>Hypsibioidea</taxon>
        <taxon>Ramazzottiidae</taxon>
        <taxon>Ramazzottius</taxon>
    </lineage>
</organism>
<evidence type="ECO:0000313" key="2">
    <source>
        <dbReference type="Proteomes" id="UP000186922"/>
    </source>
</evidence>
<protein>
    <submittedName>
        <fullName evidence="1">Uncharacterized protein</fullName>
    </submittedName>
</protein>
<accession>A0A1D1W9S7</accession>